<sequence>MGGLWYSYYYTFLPMYFTFMKLFPILFFFIILCSVGAIQAQDIVNGKVLNASNDLPLENVNIVNLNQVKGTTTTSEGSFEIQATVNDTLYFSYLGFRTIQVRVTNDWLKYGSVKVKMTELGIALEEVVVSPITLTGYLEIDVKNIPIYENSRYCISGLNSGYEGGSYSPGAAAKALGAIFNPADALYNLFGNKPKQMKKLRKMKDDDEIRNLLQAKFDRQTLAAVLQISTIEIEEILARCNYSKDFMNSANDLQILDAISGCYEEYKVLRR</sequence>
<proteinExistence type="predicted"/>
<dbReference type="Pfam" id="PF13715">
    <property type="entry name" value="CarbopepD_reg_2"/>
    <property type="match status" value="1"/>
</dbReference>
<reference evidence="1 2" key="1">
    <citation type="submission" date="2018-10" db="EMBL/GenBank/DDBJ databases">
        <title>Genomic Encyclopedia of Archaeal and Bacterial Type Strains, Phase II (KMG-II): from individual species to whole genera.</title>
        <authorList>
            <person name="Goeker M."/>
        </authorList>
    </citation>
    <scope>NUCLEOTIDE SEQUENCE [LARGE SCALE GENOMIC DNA]</scope>
    <source>
        <strain evidence="1 2">DSM 19839</strain>
    </source>
</reference>
<keyword evidence="1" id="KW-0645">Protease</keyword>
<name>A0A495NW50_9FLAO</name>
<dbReference type="EMBL" id="RBLG01000007">
    <property type="protein sequence ID" value="RKS42681.1"/>
    <property type="molecule type" value="Genomic_DNA"/>
</dbReference>
<keyword evidence="2" id="KW-1185">Reference proteome</keyword>
<dbReference type="GO" id="GO:0004180">
    <property type="term" value="F:carboxypeptidase activity"/>
    <property type="evidence" value="ECO:0007669"/>
    <property type="project" value="UniProtKB-KW"/>
</dbReference>
<dbReference type="Proteomes" id="UP000276282">
    <property type="component" value="Unassembled WGS sequence"/>
</dbReference>
<evidence type="ECO:0000313" key="2">
    <source>
        <dbReference type="Proteomes" id="UP000276282"/>
    </source>
</evidence>
<accession>A0A495NW50</accession>
<protein>
    <submittedName>
        <fullName evidence="1">Carboxypeptidase-like protein</fullName>
    </submittedName>
</protein>
<comment type="caution">
    <text evidence="1">The sequence shown here is derived from an EMBL/GenBank/DDBJ whole genome shotgun (WGS) entry which is preliminary data.</text>
</comment>
<keyword evidence="1" id="KW-0378">Hydrolase</keyword>
<dbReference type="SUPFAM" id="SSF49464">
    <property type="entry name" value="Carboxypeptidase regulatory domain-like"/>
    <property type="match status" value="1"/>
</dbReference>
<dbReference type="AlphaFoldDB" id="A0A495NW50"/>
<keyword evidence="1" id="KW-0121">Carboxypeptidase</keyword>
<dbReference type="InterPro" id="IPR008969">
    <property type="entry name" value="CarboxyPept-like_regulatory"/>
</dbReference>
<evidence type="ECO:0000313" key="1">
    <source>
        <dbReference type="EMBL" id="RKS42681.1"/>
    </source>
</evidence>
<organism evidence="1 2">
    <name type="scientific">Gillisia mitskevichiae</name>
    <dbReference type="NCBI Taxonomy" id="270921"/>
    <lineage>
        <taxon>Bacteria</taxon>
        <taxon>Pseudomonadati</taxon>
        <taxon>Bacteroidota</taxon>
        <taxon>Flavobacteriia</taxon>
        <taxon>Flavobacteriales</taxon>
        <taxon>Flavobacteriaceae</taxon>
        <taxon>Gillisia</taxon>
    </lineage>
</organism>
<gene>
    <name evidence="1" type="ORF">BC962_3138</name>
</gene>